<evidence type="ECO:0000313" key="2">
    <source>
        <dbReference type="Proteomes" id="UP001461498"/>
    </source>
</evidence>
<keyword evidence="2" id="KW-1185">Reference proteome</keyword>
<organism evidence="1 2">
    <name type="scientific">Rhynocoris fuscipes</name>
    <dbReference type="NCBI Taxonomy" id="488301"/>
    <lineage>
        <taxon>Eukaryota</taxon>
        <taxon>Metazoa</taxon>
        <taxon>Ecdysozoa</taxon>
        <taxon>Arthropoda</taxon>
        <taxon>Hexapoda</taxon>
        <taxon>Insecta</taxon>
        <taxon>Pterygota</taxon>
        <taxon>Neoptera</taxon>
        <taxon>Paraneoptera</taxon>
        <taxon>Hemiptera</taxon>
        <taxon>Heteroptera</taxon>
        <taxon>Panheteroptera</taxon>
        <taxon>Cimicomorpha</taxon>
        <taxon>Reduviidae</taxon>
        <taxon>Harpactorinae</taxon>
        <taxon>Harpactorini</taxon>
        <taxon>Rhynocoris</taxon>
    </lineage>
</organism>
<name>A0AAW1CTB9_9HEMI</name>
<dbReference type="Proteomes" id="UP001461498">
    <property type="component" value="Unassembled WGS sequence"/>
</dbReference>
<dbReference type="EMBL" id="JAPXFL010000009">
    <property type="protein sequence ID" value="KAK9501671.1"/>
    <property type="molecule type" value="Genomic_DNA"/>
</dbReference>
<dbReference type="AlphaFoldDB" id="A0AAW1CTB9"/>
<proteinExistence type="predicted"/>
<protein>
    <submittedName>
        <fullName evidence="1">Uncharacterized protein</fullName>
    </submittedName>
</protein>
<gene>
    <name evidence="1" type="ORF">O3M35_012354</name>
</gene>
<accession>A0AAW1CTB9</accession>
<comment type="caution">
    <text evidence="1">The sequence shown here is derived from an EMBL/GenBank/DDBJ whole genome shotgun (WGS) entry which is preliminary data.</text>
</comment>
<reference evidence="1 2" key="1">
    <citation type="submission" date="2022-12" db="EMBL/GenBank/DDBJ databases">
        <title>Chromosome-level genome assembly of true bugs.</title>
        <authorList>
            <person name="Ma L."/>
            <person name="Li H."/>
        </authorList>
    </citation>
    <scope>NUCLEOTIDE SEQUENCE [LARGE SCALE GENOMIC DNA]</scope>
    <source>
        <strain evidence="1">Lab_2022b</strain>
    </source>
</reference>
<evidence type="ECO:0000313" key="1">
    <source>
        <dbReference type="EMBL" id="KAK9501671.1"/>
    </source>
</evidence>
<sequence>MPKLVKMGFGLWRSLKTDISVEIFNDHNTSFIQGSKKFGKHWFNVFSTIITVYTITNTNIPVSLP</sequence>